<dbReference type="GO" id="GO:0016625">
    <property type="term" value="F:oxidoreductase activity, acting on the aldehyde or oxo group of donors, iron-sulfur protein as acceptor"/>
    <property type="evidence" value="ECO:0007669"/>
    <property type="project" value="InterPro"/>
</dbReference>
<comment type="caution">
    <text evidence="2">The sequence shown here is derived from an EMBL/GenBank/DDBJ whole genome shotgun (WGS) entry which is preliminary data.</text>
</comment>
<evidence type="ECO:0000313" key="2">
    <source>
        <dbReference type="EMBL" id="GAI52907.1"/>
    </source>
</evidence>
<dbReference type="GO" id="GO:0051536">
    <property type="term" value="F:iron-sulfur cluster binding"/>
    <property type="evidence" value="ECO:0007669"/>
    <property type="project" value="InterPro"/>
</dbReference>
<feature type="domain" description="Aldehyde ferredoxin oxidoreductase C-terminal" evidence="1">
    <location>
        <begin position="27"/>
        <end position="137"/>
    </location>
</feature>
<dbReference type="InterPro" id="IPR036021">
    <property type="entry name" value="Tungsten_al_ferr_oxy-like_C"/>
</dbReference>
<dbReference type="PANTHER" id="PTHR30038">
    <property type="entry name" value="ALDEHYDE FERREDOXIN OXIDOREDUCTASE"/>
    <property type="match status" value="1"/>
</dbReference>
<dbReference type="InterPro" id="IPR001203">
    <property type="entry name" value="OxRdtase_Ald_Fedxn_C"/>
</dbReference>
<reference evidence="2" key="1">
    <citation type="journal article" date="2014" name="Front. Microbiol.">
        <title>High frequency of phylogenetically diverse reductive dehalogenase-homologous genes in deep subseafloor sedimentary metagenomes.</title>
        <authorList>
            <person name="Kawai M."/>
            <person name="Futagami T."/>
            <person name="Toyoda A."/>
            <person name="Takaki Y."/>
            <person name="Nishi S."/>
            <person name="Hori S."/>
            <person name="Arai W."/>
            <person name="Tsubouchi T."/>
            <person name="Morono Y."/>
            <person name="Uchiyama I."/>
            <person name="Ito T."/>
            <person name="Fujiyama A."/>
            <person name="Inagaki F."/>
            <person name="Takami H."/>
        </authorList>
    </citation>
    <scope>NUCLEOTIDE SEQUENCE</scope>
    <source>
        <strain evidence="2">Expedition CK06-06</strain>
    </source>
</reference>
<dbReference type="Pfam" id="PF01314">
    <property type="entry name" value="AFOR_C"/>
    <property type="match status" value="1"/>
</dbReference>
<dbReference type="SUPFAM" id="SSF48310">
    <property type="entry name" value="Aldehyde ferredoxin oxidoreductase, C-terminal domains"/>
    <property type="match status" value="1"/>
</dbReference>
<name>X1P9B3_9ZZZZ</name>
<gene>
    <name evidence="2" type="ORF">S06H3_62975</name>
</gene>
<proteinExistence type="predicted"/>
<organism evidence="2">
    <name type="scientific">marine sediment metagenome</name>
    <dbReference type="NCBI Taxonomy" id="412755"/>
    <lineage>
        <taxon>unclassified sequences</taxon>
        <taxon>metagenomes</taxon>
        <taxon>ecological metagenomes</taxon>
    </lineage>
</organism>
<accession>X1P9B3</accession>
<evidence type="ECO:0000259" key="1">
    <source>
        <dbReference type="Pfam" id="PF01314"/>
    </source>
</evidence>
<dbReference type="EMBL" id="BARV01041670">
    <property type="protein sequence ID" value="GAI52907.1"/>
    <property type="molecule type" value="Genomic_DNA"/>
</dbReference>
<dbReference type="AlphaFoldDB" id="X1P9B3"/>
<dbReference type="PANTHER" id="PTHR30038:SF0">
    <property type="entry name" value="TUNGSTEN-CONTAINING ALDEHYDE FERREDOXIN OXIDOREDUCTASE"/>
    <property type="match status" value="1"/>
</dbReference>
<dbReference type="InterPro" id="IPR051919">
    <property type="entry name" value="W-dependent_AOR"/>
</dbReference>
<protein>
    <recommendedName>
        <fullName evidence="1">Aldehyde ferredoxin oxidoreductase C-terminal domain-containing protein</fullName>
    </recommendedName>
</protein>
<dbReference type="Gene3D" id="1.10.569.10">
    <property type="entry name" value="Aldehyde Ferredoxin Oxidoreductase Protein, subunit A, domain 2"/>
    <property type="match status" value="1"/>
</dbReference>
<dbReference type="GO" id="GO:0009055">
    <property type="term" value="F:electron transfer activity"/>
    <property type="evidence" value="ECO:0007669"/>
    <property type="project" value="InterPro"/>
</dbReference>
<feature type="non-terminal residue" evidence="2">
    <location>
        <position position="144"/>
    </location>
</feature>
<dbReference type="InterPro" id="IPR013984">
    <property type="entry name" value="Ald_Fedxn_OxRdtase_dom2"/>
</dbReference>
<feature type="non-terminal residue" evidence="2">
    <location>
        <position position="1"/>
    </location>
</feature>
<sequence length="144" mass="15693">CKATIGVDRGKYPVPGFKISNPWGTPMLFIECGAKDWDEAVKPAYLTSKYGLDAFETLRAISFAIDLYKKGVISREDADDAELDWNIDTILNLIEKIVHKDGIGAILAKGIKGAGKEIGRGAEKYAVHIKGLAPTMDLRGTRTP</sequence>